<comment type="catalytic activity">
    <reaction evidence="1">
        <text>Exonucleolytic cleavage of poly(A) to 5'-AMP.</text>
        <dbReference type="EC" id="3.1.13.4"/>
    </reaction>
</comment>
<evidence type="ECO:0000256" key="17">
    <source>
        <dbReference type="ARBA" id="ARBA00025148"/>
    </source>
</evidence>
<dbReference type="GO" id="GO:0005634">
    <property type="term" value="C:nucleus"/>
    <property type="evidence" value="ECO:0007669"/>
    <property type="project" value="UniProtKB-SubCell"/>
</dbReference>
<keyword evidence="16" id="KW-0539">Nucleus</keyword>
<keyword evidence="15" id="KW-0804">Transcription</keyword>
<evidence type="ECO:0000313" key="18">
    <source>
        <dbReference type="EMBL" id="MBA0833136.1"/>
    </source>
</evidence>
<dbReference type="Proteomes" id="UP000593575">
    <property type="component" value="Unassembled WGS sequence"/>
</dbReference>
<keyword evidence="9" id="KW-0540">Nuclease</keyword>
<dbReference type="EMBL" id="JABFAE010000007">
    <property type="protein sequence ID" value="MBA0833136.1"/>
    <property type="molecule type" value="Genomic_DNA"/>
</dbReference>
<dbReference type="InterPro" id="IPR036397">
    <property type="entry name" value="RNaseH_sf"/>
</dbReference>
<dbReference type="InterPro" id="IPR012337">
    <property type="entry name" value="RNaseH-like_sf"/>
</dbReference>
<evidence type="ECO:0000256" key="2">
    <source>
        <dbReference type="ARBA" id="ARBA00001968"/>
    </source>
</evidence>
<proteinExistence type="inferred from homology"/>
<evidence type="ECO:0000256" key="15">
    <source>
        <dbReference type="ARBA" id="ARBA00023163"/>
    </source>
</evidence>
<comment type="caution">
    <text evidence="18">The sequence shown here is derived from an EMBL/GenBank/DDBJ whole genome shotgun (WGS) entry which is preliminary data.</text>
</comment>
<reference evidence="18 19" key="1">
    <citation type="journal article" date="2019" name="Genome Biol. Evol.">
        <title>Insights into the evolution of the New World diploid cottons (Gossypium, subgenus Houzingenia) based on genome sequencing.</title>
        <authorList>
            <person name="Grover C.E."/>
            <person name="Arick M.A. 2nd"/>
            <person name="Thrash A."/>
            <person name="Conover J.L."/>
            <person name="Sanders W.S."/>
            <person name="Peterson D.G."/>
            <person name="Frelichowski J.E."/>
            <person name="Scheffler J.A."/>
            <person name="Scheffler B.E."/>
            <person name="Wendel J.F."/>
        </authorList>
    </citation>
    <scope>NUCLEOTIDE SEQUENCE [LARGE SCALE GENOMIC DNA]</scope>
    <source>
        <strain evidence="18">6</strain>
        <tissue evidence="18">Leaf</tissue>
    </source>
</reference>
<evidence type="ECO:0000313" key="19">
    <source>
        <dbReference type="Proteomes" id="UP000593575"/>
    </source>
</evidence>
<accession>A0A7J9JFF2</accession>
<dbReference type="SUPFAM" id="SSF53098">
    <property type="entry name" value="Ribonuclease H-like"/>
    <property type="match status" value="1"/>
</dbReference>
<evidence type="ECO:0000256" key="3">
    <source>
        <dbReference type="ARBA" id="ARBA00004123"/>
    </source>
</evidence>
<dbReference type="GO" id="GO:0005737">
    <property type="term" value="C:cytoplasm"/>
    <property type="evidence" value="ECO:0007669"/>
    <property type="project" value="UniProtKB-SubCell"/>
</dbReference>
<evidence type="ECO:0000256" key="12">
    <source>
        <dbReference type="ARBA" id="ARBA00022839"/>
    </source>
</evidence>
<keyword evidence="14" id="KW-0805">Transcription regulation</keyword>
<dbReference type="InterPro" id="IPR039637">
    <property type="entry name" value="CNOT7/CNOT8/Pop2"/>
</dbReference>
<comment type="cofactor">
    <cofactor evidence="2">
        <name>a divalent metal cation</name>
        <dbReference type="ChEBI" id="CHEBI:60240"/>
    </cofactor>
</comment>
<evidence type="ECO:0000256" key="11">
    <source>
        <dbReference type="ARBA" id="ARBA00022801"/>
    </source>
</evidence>
<dbReference type="PANTHER" id="PTHR10797">
    <property type="entry name" value="CCR4-NOT TRANSCRIPTION COMPLEX SUBUNIT"/>
    <property type="match status" value="1"/>
</dbReference>
<keyword evidence="19" id="KW-1185">Reference proteome</keyword>
<keyword evidence="12" id="KW-0269">Exonuclease</keyword>
<gene>
    <name evidence="18" type="ORF">Goarm_017472</name>
</gene>
<dbReference type="InterPro" id="IPR006941">
    <property type="entry name" value="RNase_CAF1"/>
</dbReference>
<evidence type="ECO:0000256" key="10">
    <source>
        <dbReference type="ARBA" id="ARBA00022723"/>
    </source>
</evidence>
<evidence type="ECO:0000256" key="8">
    <source>
        <dbReference type="ARBA" id="ARBA00022490"/>
    </source>
</evidence>
<keyword evidence="10" id="KW-0479">Metal-binding</keyword>
<dbReference type="GO" id="GO:0030014">
    <property type="term" value="C:CCR4-NOT complex"/>
    <property type="evidence" value="ECO:0007669"/>
    <property type="project" value="InterPro"/>
</dbReference>
<protein>
    <recommendedName>
        <fullName evidence="7">poly(A)-specific ribonuclease</fullName>
        <ecNumber evidence="7">3.1.13.4</ecNumber>
    </recommendedName>
</protein>
<evidence type="ECO:0000256" key="4">
    <source>
        <dbReference type="ARBA" id="ARBA00004496"/>
    </source>
</evidence>
<dbReference type="GO" id="GO:0003723">
    <property type="term" value="F:RNA binding"/>
    <property type="evidence" value="ECO:0007669"/>
    <property type="project" value="UniProtKB-KW"/>
</dbReference>
<name>A0A7J9JFF2_9ROSI</name>
<comment type="subunit">
    <text evidence="6">Component of the CCR4-NOT complex, at least composed of CRR4 and CAF1 proteins.</text>
</comment>
<dbReference type="Pfam" id="PF04857">
    <property type="entry name" value="CAF1"/>
    <property type="match status" value="1"/>
</dbReference>
<dbReference type="GO" id="GO:0046872">
    <property type="term" value="F:metal ion binding"/>
    <property type="evidence" value="ECO:0007669"/>
    <property type="project" value="UniProtKB-KW"/>
</dbReference>
<keyword evidence="8" id="KW-0963">Cytoplasm</keyword>
<evidence type="ECO:0000256" key="9">
    <source>
        <dbReference type="ARBA" id="ARBA00022722"/>
    </source>
</evidence>
<evidence type="ECO:0000256" key="16">
    <source>
        <dbReference type="ARBA" id="ARBA00023242"/>
    </source>
</evidence>
<comment type="similarity">
    <text evidence="5">Belongs to the CAF1 family.</text>
</comment>
<evidence type="ECO:0000256" key="5">
    <source>
        <dbReference type="ARBA" id="ARBA00008372"/>
    </source>
</evidence>
<keyword evidence="11" id="KW-0378">Hydrolase</keyword>
<dbReference type="Gene3D" id="3.30.420.10">
    <property type="entry name" value="Ribonuclease H-like superfamily/Ribonuclease H"/>
    <property type="match status" value="1"/>
</dbReference>
<comment type="subcellular location">
    <subcellularLocation>
        <location evidence="4">Cytoplasm</location>
    </subcellularLocation>
    <subcellularLocation>
        <location evidence="3">Nucleus</location>
    </subcellularLocation>
</comment>
<evidence type="ECO:0000256" key="13">
    <source>
        <dbReference type="ARBA" id="ARBA00022884"/>
    </source>
</evidence>
<dbReference type="AlphaFoldDB" id="A0A7J9JFF2"/>
<sequence length="146" mass="17267">MIKEAILRYDFVYIDTEFPGMIFKPNKQVIGKGNPIINYNYMKSNVDALQIIQLGLSLSDARGNLPDFDSPFSYFWEFNFREFDINRGRYASDSIELLIRQGIDFEKNKEKGIDSKIFCKEVLGLRLAFQLLWFEKYYLDYCSQHL</sequence>
<keyword evidence="13" id="KW-0694">RNA-binding</keyword>
<dbReference type="EC" id="3.1.13.4" evidence="7"/>
<evidence type="ECO:0000256" key="1">
    <source>
        <dbReference type="ARBA" id="ARBA00001663"/>
    </source>
</evidence>
<organism evidence="18 19">
    <name type="scientific">Gossypium armourianum</name>
    <dbReference type="NCBI Taxonomy" id="34283"/>
    <lineage>
        <taxon>Eukaryota</taxon>
        <taxon>Viridiplantae</taxon>
        <taxon>Streptophyta</taxon>
        <taxon>Embryophyta</taxon>
        <taxon>Tracheophyta</taxon>
        <taxon>Spermatophyta</taxon>
        <taxon>Magnoliopsida</taxon>
        <taxon>eudicotyledons</taxon>
        <taxon>Gunneridae</taxon>
        <taxon>Pentapetalae</taxon>
        <taxon>rosids</taxon>
        <taxon>malvids</taxon>
        <taxon>Malvales</taxon>
        <taxon>Malvaceae</taxon>
        <taxon>Malvoideae</taxon>
        <taxon>Gossypium</taxon>
    </lineage>
</organism>
<evidence type="ECO:0000256" key="14">
    <source>
        <dbReference type="ARBA" id="ARBA00023015"/>
    </source>
</evidence>
<evidence type="ECO:0000256" key="7">
    <source>
        <dbReference type="ARBA" id="ARBA00012161"/>
    </source>
</evidence>
<comment type="function">
    <text evidence="17">Ubiquitous transcription factor required for a diverse set of processes. It is a component of the CCR4 complex involved in the control of gene expression.</text>
</comment>
<evidence type="ECO:0000256" key="6">
    <source>
        <dbReference type="ARBA" id="ARBA00011757"/>
    </source>
</evidence>
<dbReference type="GO" id="GO:0004535">
    <property type="term" value="F:poly(A)-specific ribonuclease activity"/>
    <property type="evidence" value="ECO:0007669"/>
    <property type="project" value="UniProtKB-EC"/>
</dbReference>